<keyword evidence="8 10" id="KW-0030">Aminoacyl-tRNA synthetase</keyword>
<keyword evidence="4 10" id="KW-0436">Ligase</keyword>
<evidence type="ECO:0000256" key="10">
    <source>
        <dbReference type="HAMAP-Rule" id="MF_00127"/>
    </source>
</evidence>
<organism evidence="13 14">
    <name type="scientific">Solilutibacter pythonis</name>
    <dbReference type="NCBI Taxonomy" id="2483112"/>
    <lineage>
        <taxon>Bacteria</taxon>
        <taxon>Pseudomonadati</taxon>
        <taxon>Pseudomonadota</taxon>
        <taxon>Gammaproteobacteria</taxon>
        <taxon>Lysobacterales</taxon>
        <taxon>Lysobacteraceae</taxon>
        <taxon>Solilutibacter</taxon>
    </lineage>
</organism>
<dbReference type="PIRSF" id="PIRSF001549">
    <property type="entry name" value="His-tRNA_synth"/>
    <property type="match status" value="1"/>
</dbReference>
<sequence length="454" mass="50358">MIKPRTPPGVMELLPREQIAFQRMLDTIRETYESFGFLPVETPVFELSDVLLTKSGGETERQVYFVQSTGALEKKGEGLPELALRFDLTVPLARYVAEHEHALAFPFRRYQMQRVYRGERAQRGRFREFYQCDIDVIGKDVLNPRHDAEIPAVIHAVFERLAIGDFTIQFNHRKLLRGFFEGLGIVDERQDRVLRELDKLDKRGEAAVRETLTGDGFTLAGEVADKLLSFSRVRSAGHADALEKLAALGEGTTQFNEGRDALVATLEQLKAMGIPESRYAINLSIARGLDYYTGIVYETTLDAHPEIGSICSGGRYDNLASHYSKSRLPGVGISIGLTRLFWQLCEAGIIDVAASSVDVLVGLLSEDDFAEALALSQRLRGGGLKVETQMAPKKVARQFQYADRAGIRFVALRGEGERAAGTVTLKDLSSGEQQVVALDEATAWIDTRIKGEAS</sequence>
<dbReference type="RefSeq" id="WP_122101992.1">
    <property type="nucleotide sequence ID" value="NZ_RFLY01000014.1"/>
</dbReference>
<gene>
    <name evidence="10" type="primary">hisS</name>
    <name evidence="13" type="ORF">EBB59_09905</name>
</gene>
<feature type="binding site" evidence="11">
    <location>
        <position position="131"/>
    </location>
    <ligand>
        <name>L-histidine</name>
        <dbReference type="ChEBI" id="CHEBI:57595"/>
    </ligand>
</feature>
<dbReference type="OrthoDB" id="9800814at2"/>
<comment type="catalytic activity">
    <reaction evidence="9 10">
        <text>tRNA(His) + L-histidine + ATP = L-histidyl-tRNA(His) + AMP + diphosphate + H(+)</text>
        <dbReference type="Rhea" id="RHEA:17313"/>
        <dbReference type="Rhea" id="RHEA-COMP:9665"/>
        <dbReference type="Rhea" id="RHEA-COMP:9689"/>
        <dbReference type="ChEBI" id="CHEBI:15378"/>
        <dbReference type="ChEBI" id="CHEBI:30616"/>
        <dbReference type="ChEBI" id="CHEBI:33019"/>
        <dbReference type="ChEBI" id="CHEBI:57595"/>
        <dbReference type="ChEBI" id="CHEBI:78442"/>
        <dbReference type="ChEBI" id="CHEBI:78527"/>
        <dbReference type="ChEBI" id="CHEBI:456215"/>
        <dbReference type="EC" id="6.1.1.21"/>
    </reaction>
</comment>
<dbReference type="PANTHER" id="PTHR11476">
    <property type="entry name" value="HISTIDYL-TRNA SYNTHETASE"/>
    <property type="match status" value="1"/>
</dbReference>
<evidence type="ECO:0000259" key="12">
    <source>
        <dbReference type="PROSITE" id="PS50862"/>
    </source>
</evidence>
<feature type="binding site" evidence="11">
    <location>
        <begin position="87"/>
        <end position="89"/>
    </location>
    <ligand>
        <name>L-histidine</name>
        <dbReference type="ChEBI" id="CHEBI:57595"/>
    </ligand>
</feature>
<dbReference type="InterPro" id="IPR033656">
    <property type="entry name" value="HisRS_anticodon"/>
</dbReference>
<keyword evidence="7 10" id="KW-0648">Protein biosynthesis</keyword>
<dbReference type="InterPro" id="IPR036621">
    <property type="entry name" value="Anticodon-bd_dom_sf"/>
</dbReference>
<evidence type="ECO:0000256" key="1">
    <source>
        <dbReference type="ARBA" id="ARBA00008226"/>
    </source>
</evidence>
<dbReference type="InterPro" id="IPR004154">
    <property type="entry name" value="Anticodon-bd"/>
</dbReference>
<dbReference type="InterPro" id="IPR006195">
    <property type="entry name" value="aa-tRNA-synth_II"/>
</dbReference>
<dbReference type="SUPFAM" id="SSF55681">
    <property type="entry name" value="Class II aaRS and biotin synthetases"/>
    <property type="match status" value="1"/>
</dbReference>
<dbReference type="CDD" id="cd00859">
    <property type="entry name" value="HisRS_anticodon"/>
    <property type="match status" value="1"/>
</dbReference>
<dbReference type="GO" id="GO:0005737">
    <property type="term" value="C:cytoplasm"/>
    <property type="evidence" value="ECO:0007669"/>
    <property type="project" value="UniProtKB-SubCell"/>
</dbReference>
<dbReference type="Pfam" id="PF13393">
    <property type="entry name" value="tRNA-synt_His"/>
    <property type="match status" value="1"/>
</dbReference>
<dbReference type="PANTHER" id="PTHR11476:SF7">
    <property type="entry name" value="HISTIDINE--TRNA LIGASE"/>
    <property type="match status" value="1"/>
</dbReference>
<proteinExistence type="inferred from homology"/>
<dbReference type="CDD" id="cd00773">
    <property type="entry name" value="HisRS-like_core"/>
    <property type="match status" value="1"/>
</dbReference>
<dbReference type="InterPro" id="IPR045864">
    <property type="entry name" value="aa-tRNA-synth_II/BPL/LPL"/>
</dbReference>
<evidence type="ECO:0000256" key="8">
    <source>
        <dbReference type="ARBA" id="ARBA00023146"/>
    </source>
</evidence>
<feature type="binding site" evidence="11">
    <location>
        <position position="117"/>
    </location>
    <ligand>
        <name>L-histidine</name>
        <dbReference type="ChEBI" id="CHEBI:57595"/>
    </ligand>
</feature>
<dbReference type="NCBIfam" id="TIGR00442">
    <property type="entry name" value="hisS"/>
    <property type="match status" value="1"/>
</dbReference>
<dbReference type="SUPFAM" id="SSF52954">
    <property type="entry name" value="Class II aaRS ABD-related"/>
    <property type="match status" value="1"/>
</dbReference>
<evidence type="ECO:0000256" key="5">
    <source>
        <dbReference type="ARBA" id="ARBA00022741"/>
    </source>
</evidence>
<dbReference type="Pfam" id="PF03129">
    <property type="entry name" value="HGTP_anticodon"/>
    <property type="match status" value="1"/>
</dbReference>
<accession>A0A3M2HSV2</accession>
<dbReference type="HAMAP" id="MF_00127">
    <property type="entry name" value="His_tRNA_synth"/>
    <property type="match status" value="1"/>
</dbReference>
<keyword evidence="5 10" id="KW-0547">Nucleotide-binding</keyword>
<keyword evidence="3 10" id="KW-0963">Cytoplasm</keyword>
<evidence type="ECO:0000256" key="2">
    <source>
        <dbReference type="ARBA" id="ARBA00011738"/>
    </source>
</evidence>
<dbReference type="Proteomes" id="UP000275012">
    <property type="component" value="Unassembled WGS sequence"/>
</dbReference>
<evidence type="ECO:0000256" key="6">
    <source>
        <dbReference type="ARBA" id="ARBA00022840"/>
    </source>
</evidence>
<dbReference type="AlphaFoldDB" id="A0A3M2HSV2"/>
<dbReference type="InterPro" id="IPR004516">
    <property type="entry name" value="HisRS/HisZ"/>
</dbReference>
<evidence type="ECO:0000256" key="7">
    <source>
        <dbReference type="ARBA" id="ARBA00022917"/>
    </source>
</evidence>
<evidence type="ECO:0000313" key="14">
    <source>
        <dbReference type="Proteomes" id="UP000275012"/>
    </source>
</evidence>
<comment type="subcellular location">
    <subcellularLocation>
        <location evidence="10">Cytoplasm</location>
    </subcellularLocation>
</comment>
<name>A0A3M2HSV2_9GAMM</name>
<dbReference type="Gene3D" id="3.30.930.10">
    <property type="entry name" value="Bira Bifunctional Protein, Domain 2"/>
    <property type="match status" value="1"/>
</dbReference>
<dbReference type="EMBL" id="RFLY01000014">
    <property type="protein sequence ID" value="RMH90750.1"/>
    <property type="molecule type" value="Genomic_DNA"/>
</dbReference>
<evidence type="ECO:0000313" key="13">
    <source>
        <dbReference type="EMBL" id="RMH90750.1"/>
    </source>
</evidence>
<reference evidence="13 14" key="1">
    <citation type="submission" date="2018-10" db="EMBL/GenBank/DDBJ databases">
        <title>Proposal of Lysobacter pythonis sp. nov. isolated from royal pythons (Python regius).</title>
        <authorList>
            <person name="Hans-Juergen B."/>
            <person name="Huptas C."/>
            <person name="Sandra B."/>
            <person name="Igor L."/>
            <person name="Joachim S."/>
            <person name="Siegfried S."/>
            <person name="Mareike W."/>
            <person name="Peter K."/>
        </authorList>
    </citation>
    <scope>NUCLEOTIDE SEQUENCE [LARGE SCALE GENOMIC DNA]</scope>
    <source>
        <strain evidence="13 14">4284/11</strain>
    </source>
</reference>
<dbReference type="InterPro" id="IPR041715">
    <property type="entry name" value="HisRS-like_core"/>
</dbReference>
<keyword evidence="6 10" id="KW-0067">ATP-binding</keyword>
<dbReference type="InterPro" id="IPR015807">
    <property type="entry name" value="His-tRNA-ligase"/>
</dbReference>
<comment type="similarity">
    <text evidence="1 10">Belongs to the class-II aminoacyl-tRNA synthetase family.</text>
</comment>
<evidence type="ECO:0000256" key="3">
    <source>
        <dbReference type="ARBA" id="ARBA00022490"/>
    </source>
</evidence>
<comment type="caution">
    <text evidence="13">The sequence shown here is derived from an EMBL/GenBank/DDBJ whole genome shotgun (WGS) entry which is preliminary data.</text>
</comment>
<evidence type="ECO:0000256" key="11">
    <source>
        <dbReference type="PIRSR" id="PIRSR001549-1"/>
    </source>
</evidence>
<feature type="binding site" evidence="11">
    <location>
        <begin position="291"/>
        <end position="292"/>
    </location>
    <ligand>
        <name>L-histidine</name>
        <dbReference type="ChEBI" id="CHEBI:57595"/>
    </ligand>
</feature>
<dbReference type="GO" id="GO:0006427">
    <property type="term" value="P:histidyl-tRNA aminoacylation"/>
    <property type="evidence" value="ECO:0007669"/>
    <property type="project" value="UniProtKB-UniRule"/>
</dbReference>
<evidence type="ECO:0000256" key="9">
    <source>
        <dbReference type="ARBA" id="ARBA00047639"/>
    </source>
</evidence>
<comment type="subunit">
    <text evidence="2 10">Homodimer.</text>
</comment>
<dbReference type="PROSITE" id="PS50862">
    <property type="entry name" value="AA_TRNA_LIGASE_II"/>
    <property type="match status" value="1"/>
</dbReference>
<feature type="domain" description="Aminoacyl-transfer RNA synthetases class-II family profile" evidence="12">
    <location>
        <begin position="22"/>
        <end position="392"/>
    </location>
</feature>
<keyword evidence="14" id="KW-1185">Reference proteome</keyword>
<feature type="binding site" evidence="11">
    <location>
        <position position="135"/>
    </location>
    <ligand>
        <name>L-histidine</name>
        <dbReference type="ChEBI" id="CHEBI:57595"/>
    </ligand>
</feature>
<dbReference type="GO" id="GO:0004821">
    <property type="term" value="F:histidine-tRNA ligase activity"/>
    <property type="evidence" value="ECO:0007669"/>
    <property type="project" value="UniProtKB-UniRule"/>
</dbReference>
<dbReference type="EC" id="6.1.1.21" evidence="10"/>
<dbReference type="GO" id="GO:0005524">
    <property type="term" value="F:ATP binding"/>
    <property type="evidence" value="ECO:0007669"/>
    <property type="project" value="UniProtKB-UniRule"/>
</dbReference>
<evidence type="ECO:0000256" key="4">
    <source>
        <dbReference type="ARBA" id="ARBA00022598"/>
    </source>
</evidence>
<feature type="binding site" evidence="11">
    <location>
        <position position="287"/>
    </location>
    <ligand>
        <name>L-histidine</name>
        <dbReference type="ChEBI" id="CHEBI:57595"/>
    </ligand>
</feature>
<dbReference type="Gene3D" id="3.40.50.800">
    <property type="entry name" value="Anticodon-binding domain"/>
    <property type="match status" value="1"/>
</dbReference>
<protein>
    <recommendedName>
        <fullName evidence="10">Histidine--tRNA ligase</fullName>
        <ecNumber evidence="10">6.1.1.21</ecNumber>
    </recommendedName>
    <alternativeName>
        <fullName evidence="10">Histidyl-tRNA synthetase</fullName>
        <shortName evidence="10">HisRS</shortName>
    </alternativeName>
</protein>